<comment type="caution">
    <text evidence="7">The sequence shown here is derived from an EMBL/GenBank/DDBJ whole genome shotgun (WGS) entry which is preliminary data.</text>
</comment>
<comment type="subcellular location">
    <subcellularLocation>
        <location evidence="5">Cytoplasm</location>
    </subcellularLocation>
</comment>
<feature type="binding site" evidence="5">
    <location>
        <position position="21"/>
    </location>
    <ligand>
        <name>substrate</name>
    </ligand>
</feature>
<comment type="similarity">
    <text evidence="5">Belongs to the AB hydrolase superfamily. Carboxylesterase BioH family.</text>
</comment>
<dbReference type="SUPFAM" id="SSF53474">
    <property type="entry name" value="alpha/beta-Hydrolases"/>
    <property type="match status" value="1"/>
</dbReference>
<evidence type="ECO:0000256" key="2">
    <source>
        <dbReference type="ARBA" id="ARBA00022490"/>
    </source>
</evidence>
<keyword evidence="8" id="KW-1185">Reference proteome</keyword>
<evidence type="ECO:0000313" key="7">
    <source>
        <dbReference type="EMBL" id="MFK2917511.1"/>
    </source>
</evidence>
<comment type="pathway">
    <text evidence="5">Cofactor biosynthesis; biotin biosynthesis.</text>
</comment>
<dbReference type="Pfam" id="PF12697">
    <property type="entry name" value="Abhydrolase_6"/>
    <property type="match status" value="1"/>
</dbReference>
<evidence type="ECO:0000256" key="3">
    <source>
        <dbReference type="ARBA" id="ARBA00022756"/>
    </source>
</evidence>
<sequence>MSLHVDVHGTGAVPLVMLHGWAMHGGVLEPLVQALKDRCTMYVVDLPGHGYSRDCGLPLEPSACAAAIAKATPPALWLGWSLGGLIALTAALERPAHARGLAMLCATPKFVRDAGWPYGNSADLVHELATDLETDYHATLERFLTLEAMGSVDPRAELRHLRTLVFARGEPDLRVLQEGIRILETSDRRAALPDLAVPSTWIAGHRDRLVPPQAMQWSASQCGGAYHEIDRAGHAPFFGHVDAVVQALTPLLDAYR</sequence>
<feature type="binding site" evidence="5">
    <location>
        <position position="234"/>
    </location>
    <ligand>
        <name>substrate</name>
    </ligand>
</feature>
<comment type="catalytic activity">
    <reaction evidence="5">
        <text>6-carboxyhexanoyl-[ACP] methyl ester + H2O = 6-carboxyhexanoyl-[ACP] + methanol + H(+)</text>
        <dbReference type="Rhea" id="RHEA:42700"/>
        <dbReference type="Rhea" id="RHEA-COMP:9955"/>
        <dbReference type="Rhea" id="RHEA-COMP:10186"/>
        <dbReference type="ChEBI" id="CHEBI:15377"/>
        <dbReference type="ChEBI" id="CHEBI:15378"/>
        <dbReference type="ChEBI" id="CHEBI:17790"/>
        <dbReference type="ChEBI" id="CHEBI:78846"/>
        <dbReference type="ChEBI" id="CHEBI:82735"/>
        <dbReference type="EC" id="3.1.1.85"/>
    </reaction>
</comment>
<dbReference type="InterPro" id="IPR000073">
    <property type="entry name" value="AB_hydrolase_1"/>
</dbReference>
<dbReference type="GO" id="GO:0090499">
    <property type="term" value="F:pimelyl-[acyl-carrier protein] methyl ester esterase activity"/>
    <property type="evidence" value="ECO:0007669"/>
    <property type="project" value="UniProtKB-EC"/>
</dbReference>
<evidence type="ECO:0000256" key="5">
    <source>
        <dbReference type="HAMAP-Rule" id="MF_01260"/>
    </source>
</evidence>
<gene>
    <name evidence="5 7" type="primary">bioH</name>
    <name evidence="7" type="ORF">ISS97_09560</name>
</gene>
<feature type="active site" description="Nucleophile" evidence="5">
    <location>
        <position position="81"/>
    </location>
</feature>
<keyword evidence="1 5" id="KW-0719">Serine esterase</keyword>
<dbReference type="InterPro" id="IPR050228">
    <property type="entry name" value="Carboxylesterase_BioH"/>
</dbReference>
<reference evidence="7 8" key="1">
    <citation type="submission" date="2020-10" db="EMBL/GenBank/DDBJ databases">
        <title>Phylogeny of dyella-like bacteria.</title>
        <authorList>
            <person name="Fu J."/>
        </authorList>
    </citation>
    <scope>NUCLEOTIDE SEQUENCE [LARGE SCALE GENOMIC DNA]</scope>
    <source>
        <strain evidence="7 8">BB4</strain>
    </source>
</reference>
<dbReference type="EMBL" id="JADIKD010000009">
    <property type="protein sequence ID" value="MFK2917511.1"/>
    <property type="molecule type" value="Genomic_DNA"/>
</dbReference>
<comment type="caution">
    <text evidence="5">Lacks conserved residue(s) required for the propagation of feature annotation.</text>
</comment>
<keyword evidence="3 5" id="KW-0093">Biotin biosynthesis</keyword>
<evidence type="ECO:0000256" key="1">
    <source>
        <dbReference type="ARBA" id="ARBA00022487"/>
    </source>
</evidence>
<protein>
    <recommendedName>
        <fullName evidence="5">Pimeloyl-[acyl-carrier protein] methyl ester esterase</fullName>
        <ecNumber evidence="5">3.1.1.85</ecNumber>
    </recommendedName>
    <alternativeName>
        <fullName evidence="5">Biotin synthesis protein BioH</fullName>
    </alternativeName>
    <alternativeName>
        <fullName evidence="5">Carboxylesterase BioH</fullName>
    </alternativeName>
</protein>
<comment type="subunit">
    <text evidence="5">Monomer.</text>
</comment>
<feature type="active site" evidence="5">
    <location>
        <position position="234"/>
    </location>
</feature>
<evidence type="ECO:0000313" key="8">
    <source>
        <dbReference type="Proteomes" id="UP001620408"/>
    </source>
</evidence>
<dbReference type="NCBIfam" id="TIGR01738">
    <property type="entry name" value="bioH"/>
    <property type="match status" value="1"/>
</dbReference>
<keyword evidence="2 5" id="KW-0963">Cytoplasm</keyword>
<dbReference type="PANTHER" id="PTHR43194">
    <property type="entry name" value="HYDROLASE ALPHA/BETA FOLD FAMILY"/>
    <property type="match status" value="1"/>
</dbReference>
<proteinExistence type="inferred from homology"/>
<keyword evidence="4 5" id="KW-0378">Hydrolase</keyword>
<evidence type="ECO:0000256" key="4">
    <source>
        <dbReference type="ARBA" id="ARBA00022801"/>
    </source>
</evidence>
<organism evidence="7 8">
    <name type="scientific">Dyella koreensis</name>
    <dbReference type="NCBI Taxonomy" id="311235"/>
    <lineage>
        <taxon>Bacteria</taxon>
        <taxon>Pseudomonadati</taxon>
        <taxon>Pseudomonadota</taxon>
        <taxon>Gammaproteobacteria</taxon>
        <taxon>Lysobacterales</taxon>
        <taxon>Rhodanobacteraceae</taxon>
        <taxon>Dyella</taxon>
    </lineage>
</organism>
<dbReference type="Gene3D" id="3.40.50.1820">
    <property type="entry name" value="alpha/beta hydrolase"/>
    <property type="match status" value="1"/>
</dbReference>
<accession>A0ABW8K5T0</accession>
<feature type="active site" evidence="5">
    <location>
        <position position="207"/>
    </location>
</feature>
<dbReference type="InterPro" id="IPR029058">
    <property type="entry name" value="AB_hydrolase_fold"/>
</dbReference>
<dbReference type="PANTHER" id="PTHR43194:SF5">
    <property type="entry name" value="PIMELOYL-[ACYL-CARRIER PROTEIN] METHYL ESTER ESTERASE"/>
    <property type="match status" value="1"/>
</dbReference>
<feature type="binding site" evidence="5">
    <location>
        <begin position="81"/>
        <end position="82"/>
    </location>
    <ligand>
        <name>substrate</name>
    </ligand>
</feature>
<feature type="domain" description="AB hydrolase-1" evidence="6">
    <location>
        <begin position="15"/>
        <end position="247"/>
    </location>
</feature>
<evidence type="ECO:0000259" key="6">
    <source>
        <dbReference type="Pfam" id="PF12697"/>
    </source>
</evidence>
<name>A0ABW8K5T0_9GAMM</name>
<comment type="function">
    <text evidence="5">The physiological role of BioH is to remove the methyl group introduced by BioC when the pimeloyl moiety is complete. It allows to synthesize pimeloyl-ACP via the fatty acid synthetic pathway through the hydrolysis of the ester bonds of pimeloyl-ACP esters.</text>
</comment>
<dbReference type="InterPro" id="IPR010076">
    <property type="entry name" value="BioH"/>
</dbReference>
<dbReference type="EC" id="3.1.1.85" evidence="5"/>
<dbReference type="RefSeq" id="WP_379985041.1">
    <property type="nucleotide sequence ID" value="NZ_JADIKD010000009.1"/>
</dbReference>
<dbReference type="HAMAP" id="MF_01260">
    <property type="entry name" value="Carboxylester"/>
    <property type="match status" value="1"/>
</dbReference>
<dbReference type="Proteomes" id="UP001620408">
    <property type="component" value="Unassembled WGS sequence"/>
</dbReference>